<dbReference type="Pfam" id="PF16507">
    <property type="entry name" value="HEAT_PSME4_mid"/>
    <property type="match status" value="2"/>
</dbReference>
<keyword evidence="4" id="KW-0234">DNA repair</keyword>
<evidence type="ECO:0000259" key="6">
    <source>
        <dbReference type="Pfam" id="PF11919"/>
    </source>
</evidence>
<dbReference type="GO" id="GO:0005829">
    <property type="term" value="C:cytosol"/>
    <property type="evidence" value="ECO:0007669"/>
    <property type="project" value="TreeGrafter"/>
</dbReference>
<comment type="similarity">
    <text evidence="1">Belongs to the BLM10 family.</text>
</comment>
<protein>
    <submittedName>
        <fullName evidence="8">Proteasome activator subunit 4</fullName>
    </submittedName>
</protein>
<organism evidence="8">
    <name type="scientific">Tetraselmis sp. GSL018</name>
    <dbReference type="NCBI Taxonomy" id="582737"/>
    <lineage>
        <taxon>Eukaryota</taxon>
        <taxon>Viridiplantae</taxon>
        <taxon>Chlorophyta</taxon>
        <taxon>core chlorophytes</taxon>
        <taxon>Chlorodendrophyceae</taxon>
        <taxon>Chlorodendrales</taxon>
        <taxon>Chlorodendraceae</taxon>
        <taxon>Tetraselmis</taxon>
    </lineage>
</organism>
<gene>
    <name evidence="8" type="primary">PSME4</name>
    <name evidence="8" type="ORF">TSPGSL018_20869</name>
</gene>
<keyword evidence="8" id="KW-0647">Proteasome</keyword>
<proteinExistence type="inferred from homology"/>
<dbReference type="GO" id="GO:0000502">
    <property type="term" value="C:proteasome complex"/>
    <property type="evidence" value="ECO:0007669"/>
    <property type="project" value="UniProtKB-KW"/>
</dbReference>
<accession>A0A061QY03</accession>
<dbReference type="GO" id="GO:0005634">
    <property type="term" value="C:nucleus"/>
    <property type="evidence" value="ECO:0007669"/>
    <property type="project" value="TreeGrafter"/>
</dbReference>
<sequence>MRGWNTWLPEQVRAAAAEAEPRSFNALSRTIEAEWRRSRPLGDAGRMLPWVSTVKLYAGTKERFDAADVQRVIEVALDIVLQSTGDDVSQIRWASCASKLLRKYRRELRMEIAWRPLHKAVHDSFLRLPARGFRGPPVDESHKQAMLELVHKARRFFPAGSAAEIWAEFAPGLQDVHCEEAYWSLGWLSLLLPTCAAAALDGDWAAWVPEWLRLWGQVVHNSYWNNLWMGLLARLAKHDTAGAVPWARHLDELFTRFLWSFSVPVGTSSAKPPVSRQTPQECEGLFGIERSPLQCSCAKAIVFLLSAPAPSAELSVSGAAACEPPGEGAMARLERMADMLENYFHPSNGGQWTSSLSHWLHFLMEYYVDHHTPSLLAGEAAAGGCASPQRALPGPLERRFVATVVRLATKAQFSKNTSMMETACDVLRRAAHVAPGLVLPLVSSRFVMALESVTASHMLATSIHTLALCVRPLLRHGLGTEEGSASVPLSGLEMPDLGRASWSRQAGQEVITMAMAATLPGIDANDPPKTMACFRLYCNVLSSMDVFGPGGPCSEEWVDELLSRIFAMLSNLDSAPGDASSGPSSRSRSQSSFLLMSSSMFRPMLELLFARLPAGAQAAAVRHVSRFLETSTLPGVTTEAGVLCDAVTRANPEMAAAEILRPTLAALLDDLQSVGSADHHHLTVAAAGALTWRFGLVSSALHHMGPHLLPHADPLQHAIDQGLSLTSCPAVQEAAARALSSAACTCLDFFILDQHAVSAEDYDSSGIEEWLSKPGPSASRAPRWHVPSAEEVRLAGELVEKYLRGSIAEMRTLCRTASASPAGPCTRQEGDDLHRLAISIEGILSGVQSCLPDFQWHQQAGTDARGLSSQPLVVVGSMGVALDLPGLREDLGEALVAAFAWLSGRGNGRQHEDLLRVLDLTIGVGSREFSNTQQSMSAWINDADSLCELWPEPSRPGLRRRRPRWLALERTSLHGIWRASQALYRPWLSTCAVEPELHAVPKVYAELFRVALCNATNSYKNARAAAVMILERAMKRVPCLAPVAAAQMIASLAAVPEALAGACSFSTDAAMSVQDRLSRAADLVDRTLSLEAALAGRATEPDGTTLADAQAREAHAVGACAVLRGQACWRFTRRSPPAFAALVRGMCSALRHDSDSAQRALTELFFITSLRFVCPPAAAFGQSSSRAEAGGAGAILALVEELLGCEPVKSSQMHWRAALMVDSLLLFLLPAMTPSVAGSCCAEFLRSAASGILPVRQVALMAIAHLLATAQAATADDPLRLETTAAVREAFCQPGYAGALLAKLAYNHVSLHDAEGGGGSQHSSWASSSSREAVLIKSISGTLVRSREWPVGRKRPAAVRAGQFVVLHARSIEAVSAACPEVCCEAFREPLRDATQEQSHTGEKSHVSAAAEIIAALLASGAAFAPGPDGSTPWSAWMRGLLRECVAASPLELADMWGLVVRYGVGGLCAREDTASLSVLLESLLTELPAAQASSGAAIKRLKCFGHCLIEMLSRGCCRWAACEAFQAAVLRELPEMEGHLTSHVRREVARCMVILSTRSMGGTARTDAAVAELRRRLVENLRSGVAYISANFGAPGNGQAAVHAPEDGEIDLAAESGDTAMGEAAGAVDAVLARLDCSVQFVGYCMRSGDAVQLTGTLLSSLPHLLKLQELSDPELQQLSMEAKKALALLKYLPVRLDFVAPAVGTIERTQGFEPWHARAAALVFLQYFWFRQVFLLGELEAQKVLSTVVSLLGDSKTEVRELAAKSLSGILRCIPHSASTELRASFMGHAESLRHERRSRGSRPSLRQPEAIAARHAPVLGLEAFVLSSPYDVPQWLPDVLMCIASMANEPPPLKTTVTRALSEFKRTHEEAGLHECRELFTEEQWDAIQDVSSCSSYFA</sequence>
<dbReference type="InterPro" id="IPR021133">
    <property type="entry name" value="HEAT_type_2"/>
</dbReference>
<dbReference type="GO" id="GO:0070628">
    <property type="term" value="F:proteasome binding"/>
    <property type="evidence" value="ECO:0007669"/>
    <property type="project" value="InterPro"/>
</dbReference>
<feature type="domain" description="Proteasome activator Blm10 middle HEAT repeats region" evidence="7">
    <location>
        <begin position="555"/>
        <end position="847"/>
    </location>
</feature>
<keyword evidence="2" id="KW-0677">Repeat</keyword>
<dbReference type="Pfam" id="PF11919">
    <property type="entry name" value="PSME4_C"/>
    <property type="match status" value="1"/>
</dbReference>
<dbReference type="InterPro" id="IPR032430">
    <property type="entry name" value="Blm10_mid"/>
</dbReference>
<evidence type="ECO:0000256" key="1">
    <source>
        <dbReference type="ARBA" id="ARBA00005739"/>
    </source>
</evidence>
<evidence type="ECO:0000256" key="2">
    <source>
        <dbReference type="ARBA" id="ARBA00022737"/>
    </source>
</evidence>
<dbReference type="EMBL" id="GBEZ01023538">
    <property type="protein sequence ID" value="JAC63354.1"/>
    <property type="molecule type" value="Transcribed_RNA"/>
</dbReference>
<dbReference type="PANTHER" id="PTHR32170">
    <property type="entry name" value="PROTEASOME ACTIVATOR COMPLEX SUBUNIT 4"/>
    <property type="match status" value="1"/>
</dbReference>
<dbReference type="InterPro" id="IPR016024">
    <property type="entry name" value="ARM-type_fold"/>
</dbReference>
<dbReference type="SUPFAM" id="SSF48371">
    <property type="entry name" value="ARM repeat"/>
    <property type="match status" value="1"/>
</dbReference>
<name>A0A061QY03_9CHLO</name>
<reference evidence="8" key="1">
    <citation type="submission" date="2014-05" db="EMBL/GenBank/DDBJ databases">
        <title>The transcriptome of the halophilic microalga Tetraselmis sp. GSL018 isolated from the Great Salt Lake, Utah.</title>
        <authorList>
            <person name="Jinkerson R.E."/>
            <person name="D'Adamo S."/>
            <person name="Posewitz M.C."/>
        </authorList>
    </citation>
    <scope>NUCLEOTIDE SEQUENCE</scope>
    <source>
        <strain evidence="8">GSL018</strain>
    </source>
</reference>
<dbReference type="InterPro" id="IPR035309">
    <property type="entry name" value="PSME4"/>
</dbReference>
<feature type="domain" description="Proteasome activator Blm10 middle HEAT repeats region" evidence="7">
    <location>
        <begin position="333"/>
        <end position="543"/>
    </location>
</feature>
<dbReference type="GO" id="GO:0016504">
    <property type="term" value="F:peptidase activator activity"/>
    <property type="evidence" value="ECO:0007669"/>
    <property type="project" value="InterPro"/>
</dbReference>
<dbReference type="GO" id="GO:0010499">
    <property type="term" value="P:proteasomal ubiquitin-independent protein catabolic process"/>
    <property type="evidence" value="ECO:0007669"/>
    <property type="project" value="TreeGrafter"/>
</dbReference>
<evidence type="ECO:0000256" key="4">
    <source>
        <dbReference type="ARBA" id="ARBA00023204"/>
    </source>
</evidence>
<evidence type="ECO:0000259" key="7">
    <source>
        <dbReference type="Pfam" id="PF16507"/>
    </source>
</evidence>
<keyword evidence="3" id="KW-0227">DNA damage</keyword>
<evidence type="ECO:0000256" key="5">
    <source>
        <dbReference type="PROSITE-ProRule" id="PRU00103"/>
    </source>
</evidence>
<dbReference type="PANTHER" id="PTHR32170:SF3">
    <property type="entry name" value="PROTEASOME ACTIVATOR COMPLEX SUBUNIT 4"/>
    <property type="match status" value="1"/>
</dbReference>
<dbReference type="InterPro" id="IPR021843">
    <property type="entry name" value="PSME4_C"/>
</dbReference>
<dbReference type="GO" id="GO:0006281">
    <property type="term" value="P:DNA repair"/>
    <property type="evidence" value="ECO:0007669"/>
    <property type="project" value="UniProtKB-KW"/>
</dbReference>
<evidence type="ECO:0000313" key="8">
    <source>
        <dbReference type="EMBL" id="JAC63354.1"/>
    </source>
</evidence>
<evidence type="ECO:0000256" key="3">
    <source>
        <dbReference type="ARBA" id="ARBA00022763"/>
    </source>
</evidence>
<dbReference type="PROSITE" id="PS50077">
    <property type="entry name" value="HEAT_REPEAT"/>
    <property type="match status" value="1"/>
</dbReference>
<feature type="repeat" description="HEAT" evidence="5">
    <location>
        <begin position="1746"/>
        <end position="1784"/>
    </location>
</feature>
<feature type="domain" description="Proteasome activator complex subunit 4 C-terminal" evidence="6">
    <location>
        <begin position="1816"/>
        <end position="1902"/>
    </location>
</feature>